<accession>A0A2V1IPI8</accession>
<dbReference type="AlphaFoldDB" id="A0A2V1IPI8"/>
<comment type="caution">
    <text evidence="1">The sequence shown here is derived from an EMBL/GenBank/DDBJ whole genome shotgun (WGS) entry which is preliminary data.</text>
</comment>
<keyword evidence="2" id="KW-1185">Reference proteome</keyword>
<sequence length="66" mass="7665">LVENYAHLISAPPGGAAPPNLLLLRCRCFIAKNEVIKLYEMSYATKGYFPLWRKINDKSWMYQRFG</sequence>
<dbReference type="RefSeq" id="WP_237613060.1">
    <property type="nucleotide sequence ID" value="NZ_PUBV01000032.1"/>
</dbReference>
<gene>
    <name evidence="1" type="ORF">C5O25_11080</name>
</gene>
<name>A0A2V1IPI8_9BACT</name>
<feature type="non-terminal residue" evidence="1">
    <location>
        <position position="1"/>
    </location>
</feature>
<reference evidence="2" key="1">
    <citation type="submission" date="2018-02" db="EMBL/GenBank/DDBJ databases">
        <authorList>
            <person name="Clavel T."/>
            <person name="Strowig T."/>
        </authorList>
    </citation>
    <scope>NUCLEOTIDE SEQUENCE [LARGE SCALE GENOMIC DNA]</scope>
    <source>
        <strain evidence="2">DSM 100764</strain>
    </source>
</reference>
<protein>
    <submittedName>
        <fullName evidence="1">Uncharacterized protein</fullName>
    </submittedName>
</protein>
<evidence type="ECO:0000313" key="1">
    <source>
        <dbReference type="EMBL" id="PWB06163.1"/>
    </source>
</evidence>
<organism evidence="1 2">
    <name type="scientific">Paramuribaculum intestinale</name>
    <dbReference type="NCBI Taxonomy" id="2094151"/>
    <lineage>
        <taxon>Bacteria</taxon>
        <taxon>Pseudomonadati</taxon>
        <taxon>Bacteroidota</taxon>
        <taxon>Bacteroidia</taxon>
        <taxon>Bacteroidales</taxon>
        <taxon>Muribaculaceae</taxon>
        <taxon>Paramuribaculum</taxon>
    </lineage>
</organism>
<proteinExistence type="predicted"/>
<evidence type="ECO:0000313" key="2">
    <source>
        <dbReference type="Proteomes" id="UP000244925"/>
    </source>
</evidence>
<dbReference type="EMBL" id="PUBV01000032">
    <property type="protein sequence ID" value="PWB06163.1"/>
    <property type="molecule type" value="Genomic_DNA"/>
</dbReference>
<dbReference type="Proteomes" id="UP000244925">
    <property type="component" value="Unassembled WGS sequence"/>
</dbReference>